<dbReference type="AlphaFoldDB" id="A0A4D6MVU0"/>
<sequence length="67" mass="7115">MENELTTLKNQMQTLVAYIASRDDVPAHFTAMVAGLVHTSVNAVLDVGSSAPSPIGIRRSSEAEKTS</sequence>
<organism evidence="1 2">
    <name type="scientific">Vigna unguiculata</name>
    <name type="common">Cowpea</name>
    <dbReference type="NCBI Taxonomy" id="3917"/>
    <lineage>
        <taxon>Eukaryota</taxon>
        <taxon>Viridiplantae</taxon>
        <taxon>Streptophyta</taxon>
        <taxon>Embryophyta</taxon>
        <taxon>Tracheophyta</taxon>
        <taxon>Spermatophyta</taxon>
        <taxon>Magnoliopsida</taxon>
        <taxon>eudicotyledons</taxon>
        <taxon>Gunneridae</taxon>
        <taxon>Pentapetalae</taxon>
        <taxon>rosids</taxon>
        <taxon>fabids</taxon>
        <taxon>Fabales</taxon>
        <taxon>Fabaceae</taxon>
        <taxon>Papilionoideae</taxon>
        <taxon>50 kb inversion clade</taxon>
        <taxon>NPAAA clade</taxon>
        <taxon>indigoferoid/millettioid clade</taxon>
        <taxon>Phaseoleae</taxon>
        <taxon>Vigna</taxon>
    </lineage>
</organism>
<dbReference type="Proteomes" id="UP000501690">
    <property type="component" value="Linkage Group LG8"/>
</dbReference>
<reference evidence="1 2" key="1">
    <citation type="submission" date="2019-04" db="EMBL/GenBank/DDBJ databases">
        <title>An improved genome assembly and genetic linkage map for asparagus bean, Vigna unguiculata ssp. sesquipedialis.</title>
        <authorList>
            <person name="Xia Q."/>
            <person name="Zhang R."/>
            <person name="Dong Y."/>
        </authorList>
    </citation>
    <scope>NUCLEOTIDE SEQUENCE [LARGE SCALE GENOMIC DNA]</scope>
    <source>
        <tissue evidence="1">Leaf</tissue>
    </source>
</reference>
<proteinExistence type="predicted"/>
<protein>
    <submittedName>
        <fullName evidence="1">Uncharacterized protein</fullName>
    </submittedName>
</protein>
<gene>
    <name evidence="1" type="ORF">DEO72_LG8g2242</name>
</gene>
<evidence type="ECO:0000313" key="2">
    <source>
        <dbReference type="Proteomes" id="UP000501690"/>
    </source>
</evidence>
<dbReference type="EMBL" id="CP039352">
    <property type="protein sequence ID" value="QCE04209.1"/>
    <property type="molecule type" value="Genomic_DNA"/>
</dbReference>
<keyword evidence="2" id="KW-1185">Reference proteome</keyword>
<accession>A0A4D6MVU0</accession>
<name>A0A4D6MVU0_VIGUN</name>
<evidence type="ECO:0000313" key="1">
    <source>
        <dbReference type="EMBL" id="QCE04209.1"/>
    </source>
</evidence>